<keyword evidence="3" id="KW-1185">Reference proteome</keyword>
<evidence type="ECO:0000313" key="2">
    <source>
        <dbReference type="EMBL" id="NXU51533.1"/>
    </source>
</evidence>
<accession>A0A7L3LD07</accession>
<dbReference type="OrthoDB" id="430679at2759"/>
<feature type="non-terminal residue" evidence="2">
    <location>
        <position position="101"/>
    </location>
</feature>
<comment type="caution">
    <text evidence="2">The sequence shown here is derived from an EMBL/GenBank/DDBJ whole genome shotgun (WGS) entry which is preliminary data.</text>
</comment>
<feature type="region of interest" description="Disordered" evidence="1">
    <location>
        <begin position="65"/>
        <end position="85"/>
    </location>
</feature>
<dbReference type="EMBL" id="VZTY01012773">
    <property type="protein sequence ID" value="NXU51533.1"/>
    <property type="molecule type" value="Genomic_DNA"/>
</dbReference>
<feature type="non-terminal residue" evidence="2">
    <location>
        <position position="1"/>
    </location>
</feature>
<dbReference type="AlphaFoldDB" id="A0A7L3LD07"/>
<organism evidence="2 3">
    <name type="scientific">Turnix velox</name>
    <name type="common">Little buttonquail</name>
    <dbReference type="NCBI Taxonomy" id="2529409"/>
    <lineage>
        <taxon>Eukaryota</taxon>
        <taxon>Metazoa</taxon>
        <taxon>Chordata</taxon>
        <taxon>Craniata</taxon>
        <taxon>Vertebrata</taxon>
        <taxon>Euteleostomi</taxon>
        <taxon>Archelosauria</taxon>
        <taxon>Archosauria</taxon>
        <taxon>Dinosauria</taxon>
        <taxon>Saurischia</taxon>
        <taxon>Theropoda</taxon>
        <taxon>Coelurosauria</taxon>
        <taxon>Aves</taxon>
        <taxon>Neognathae</taxon>
        <taxon>Neoaves</taxon>
        <taxon>Charadriiformes</taxon>
        <taxon>Turnicidae</taxon>
        <taxon>Turnix</taxon>
    </lineage>
</organism>
<dbReference type="SUPFAM" id="SSF109604">
    <property type="entry name" value="HD-domain/PDEase-like"/>
    <property type="match status" value="1"/>
</dbReference>
<reference evidence="2 3" key="1">
    <citation type="submission" date="2019-09" db="EMBL/GenBank/DDBJ databases">
        <title>Bird 10,000 Genomes (B10K) Project - Family phase.</title>
        <authorList>
            <person name="Zhang G."/>
        </authorList>
    </citation>
    <scope>NUCLEOTIDE SEQUENCE [LARGE SCALE GENOMIC DNA]</scope>
    <source>
        <strain evidence="2">B10K-DU-029-46</strain>
    </source>
</reference>
<dbReference type="Proteomes" id="UP000582182">
    <property type="component" value="Unassembled WGS sequence"/>
</dbReference>
<proteinExistence type="predicted"/>
<sequence>MGSQAAALLEAAEFAAEKHKGQRRKDPEGTPFINHPDTETTPAELEARFGAEVREVVAELTDDKTLPRDERKRRQVETAAGSSHRAKLVKLADKLHNLRDI</sequence>
<dbReference type="InterPro" id="IPR052194">
    <property type="entry name" value="MESH1"/>
</dbReference>
<evidence type="ECO:0000256" key="1">
    <source>
        <dbReference type="SAM" id="MobiDB-lite"/>
    </source>
</evidence>
<dbReference type="Gene3D" id="1.10.3210.10">
    <property type="entry name" value="Hypothetical protein af1432"/>
    <property type="match status" value="2"/>
</dbReference>
<dbReference type="PANTHER" id="PTHR46246:SF1">
    <property type="entry name" value="GUANOSINE-3',5'-BIS(DIPHOSPHATE) 3'-PYROPHOSPHOHYDROLASE MESH1"/>
    <property type="match status" value="1"/>
</dbReference>
<feature type="compositionally biased region" description="Basic and acidic residues" evidence="1">
    <location>
        <begin position="65"/>
        <end position="76"/>
    </location>
</feature>
<gene>
    <name evidence="2" type="primary">Hddc3</name>
    <name evidence="2" type="ORF">TURVEL_R11793</name>
</gene>
<evidence type="ECO:0000313" key="3">
    <source>
        <dbReference type="Proteomes" id="UP000582182"/>
    </source>
</evidence>
<feature type="compositionally biased region" description="Basic and acidic residues" evidence="1">
    <location>
        <begin position="15"/>
        <end position="28"/>
    </location>
</feature>
<keyword evidence="2" id="KW-0378">Hydrolase</keyword>
<protein>
    <submittedName>
        <fullName evidence="2">MESH1 pyrophosphohydrolase</fullName>
    </submittedName>
</protein>
<name>A0A7L3LD07_9CHAR</name>
<dbReference type="PANTHER" id="PTHR46246">
    <property type="entry name" value="GUANOSINE-3',5'-BIS(DIPHOSPHATE) 3'-PYROPHOSPHOHYDROLASE MESH1"/>
    <property type="match status" value="1"/>
</dbReference>
<dbReference type="GO" id="GO:0008893">
    <property type="term" value="F:guanosine-3',5'-bis(diphosphate) 3'-diphosphatase activity"/>
    <property type="evidence" value="ECO:0007669"/>
    <property type="project" value="TreeGrafter"/>
</dbReference>
<feature type="region of interest" description="Disordered" evidence="1">
    <location>
        <begin position="15"/>
        <end position="41"/>
    </location>
</feature>